<proteinExistence type="predicted"/>
<organism evidence="1 2">
    <name type="scientific">Microbulbifer epialgicus</name>
    <dbReference type="NCBI Taxonomy" id="393907"/>
    <lineage>
        <taxon>Bacteria</taxon>
        <taxon>Pseudomonadati</taxon>
        <taxon>Pseudomonadota</taxon>
        <taxon>Gammaproteobacteria</taxon>
        <taxon>Cellvibrionales</taxon>
        <taxon>Microbulbiferaceae</taxon>
        <taxon>Microbulbifer</taxon>
    </lineage>
</organism>
<dbReference type="EMBL" id="JBGMEK010000005">
    <property type="protein sequence ID" value="MFA0810137.1"/>
    <property type="molecule type" value="Genomic_DNA"/>
</dbReference>
<evidence type="ECO:0000313" key="2">
    <source>
        <dbReference type="Proteomes" id="UP001569428"/>
    </source>
</evidence>
<gene>
    <name evidence="1" type="ORF">ACCI49_04325</name>
</gene>
<dbReference type="Proteomes" id="UP001569428">
    <property type="component" value="Unassembled WGS sequence"/>
</dbReference>
<name>A0ABV4NWM8_9GAMM</name>
<reference evidence="1 2" key="1">
    <citation type="submission" date="2024-08" db="EMBL/GenBank/DDBJ databases">
        <authorList>
            <person name="Ishaq N."/>
        </authorList>
    </citation>
    <scope>NUCLEOTIDE SEQUENCE [LARGE SCALE GENOMIC DNA]</scope>
    <source>
        <strain evidence="1 2">DSM 18651</strain>
    </source>
</reference>
<comment type="caution">
    <text evidence="1">The sequence shown here is derived from an EMBL/GenBank/DDBJ whole genome shotgun (WGS) entry which is preliminary data.</text>
</comment>
<dbReference type="PANTHER" id="PTHR33639">
    <property type="entry name" value="THIOL-DISULFIDE OXIDOREDUCTASE DCC"/>
    <property type="match status" value="1"/>
</dbReference>
<accession>A0ABV4NWM8</accession>
<dbReference type="InterPro" id="IPR007263">
    <property type="entry name" value="DCC1-like"/>
</dbReference>
<evidence type="ECO:0000313" key="1">
    <source>
        <dbReference type="EMBL" id="MFA0810137.1"/>
    </source>
</evidence>
<protein>
    <submittedName>
        <fullName evidence="1">Thiol-disulfide oxidoreductase DCC family protein</fullName>
    </submittedName>
</protein>
<dbReference type="InterPro" id="IPR052927">
    <property type="entry name" value="DCC_oxidoreductase"/>
</dbReference>
<sequence>MTTATCTDLLGGTEADFILWTALFSPMLPSTPNKIVIFDSVCNLCNGWSRLLLKHDKEQYFTLCRAQSAAGQYLLQKLGMPLHDFETMVLLERENGSFHQYHKSDAALRIAASLTGYWRLIALLRYIPRPARDLLYDLIARNRYRWFGRRNSCLLPRAADEHRFLEEVSEENPNEPV</sequence>
<dbReference type="RefSeq" id="WP_371837745.1">
    <property type="nucleotide sequence ID" value="NZ_JBGMEK010000005.1"/>
</dbReference>
<dbReference type="Pfam" id="PF04134">
    <property type="entry name" value="DCC1-like"/>
    <property type="match status" value="1"/>
</dbReference>
<dbReference type="PANTHER" id="PTHR33639:SF2">
    <property type="entry name" value="DUF393 DOMAIN-CONTAINING PROTEIN"/>
    <property type="match status" value="1"/>
</dbReference>
<keyword evidence="2" id="KW-1185">Reference proteome</keyword>